<dbReference type="InterPro" id="IPR010152">
    <property type="entry name" value="CRISPR-assoc_prot_Cas2_sub"/>
</dbReference>
<comment type="caution">
    <text evidence="1">The sequence shown here is derived from an EMBL/GenBank/DDBJ whole genome shotgun (WGS) entry which is preliminary data.</text>
</comment>
<accession>A0ABY0CTR7</accession>
<dbReference type="Proteomes" id="UP000282926">
    <property type="component" value="Unassembled WGS sequence"/>
</dbReference>
<reference evidence="1 2" key="1">
    <citation type="submission" date="2019-01" db="EMBL/GenBank/DDBJ databases">
        <title>Lujinxingia litoralis gen. nov., sp. nov. and Lujinxingia sediminis gen. nov., sp. nov., new members in the order Bradymonadales, isolated from coastal sediment.</title>
        <authorList>
            <person name="Li C.-M."/>
        </authorList>
    </citation>
    <scope>NUCLEOTIDE SEQUENCE [LARGE SCALE GENOMIC DNA]</scope>
    <source>
        <strain evidence="1 2">SEH01</strain>
    </source>
</reference>
<organism evidence="1 2">
    <name type="scientific">Lujinxingia sediminis</name>
    <dbReference type="NCBI Taxonomy" id="2480984"/>
    <lineage>
        <taxon>Bacteria</taxon>
        <taxon>Deltaproteobacteria</taxon>
        <taxon>Bradymonadales</taxon>
        <taxon>Lujinxingiaceae</taxon>
        <taxon>Lujinxingia</taxon>
    </lineage>
</organism>
<keyword evidence="2" id="KW-1185">Reference proteome</keyword>
<dbReference type="Pfam" id="PF09707">
    <property type="entry name" value="Cas_Cas2CT1978"/>
    <property type="match status" value="1"/>
</dbReference>
<name>A0ABY0CTR7_9DELT</name>
<proteinExistence type="predicted"/>
<dbReference type="EMBL" id="SADD01000003">
    <property type="protein sequence ID" value="RVU45715.1"/>
    <property type="molecule type" value="Genomic_DNA"/>
</dbReference>
<evidence type="ECO:0000313" key="2">
    <source>
        <dbReference type="Proteomes" id="UP000282926"/>
    </source>
</evidence>
<dbReference type="Gene3D" id="3.30.70.240">
    <property type="match status" value="1"/>
</dbReference>
<dbReference type="NCBIfam" id="TIGR01873">
    <property type="entry name" value="cas_CT1978"/>
    <property type="match status" value="1"/>
</dbReference>
<gene>
    <name evidence="1" type="ORF">EA187_08080</name>
</gene>
<evidence type="ECO:0000313" key="1">
    <source>
        <dbReference type="EMBL" id="RVU45715.1"/>
    </source>
</evidence>
<sequence length="135" mass="15795">MMVIVTENVAPRLRGRLTVWMLEIRAGVYVGNCDKRQRERIWQRVKDEIDYENQGNAVIAWRATTEAGYRFDTYGENRRVPVDCDGMELIAFKPLEPDRFSKESLEEEEAQMMAWLEAFQAPQDEGYVEDPDEVD</sequence>
<protein>
    <submittedName>
        <fullName evidence="1">Type I-E CRISPR-associated endoribonuclease Cas2</fullName>
    </submittedName>
</protein>